<evidence type="ECO:0000313" key="1">
    <source>
        <dbReference type="EMBL" id="ACX73584.1"/>
    </source>
</evidence>
<dbReference type="AlphaFoldDB" id="C9RE55"/>
<dbReference type="STRING" id="579137.Metvu_1733"/>
<name>C9RE55_METVM</name>
<dbReference type="EMBL" id="CP001787">
    <property type="protein sequence ID" value="ACX73584.1"/>
    <property type="molecule type" value="Genomic_DNA"/>
</dbReference>
<organism evidence="1 2">
    <name type="scientific">Methanocaldococcus vulcanius (strain ATCC 700851 / DSM 12094 / M7)</name>
    <name type="common">Methanococcus vulcanius</name>
    <dbReference type="NCBI Taxonomy" id="579137"/>
    <lineage>
        <taxon>Archaea</taxon>
        <taxon>Methanobacteriati</taxon>
        <taxon>Methanobacteriota</taxon>
        <taxon>Methanomada group</taxon>
        <taxon>Methanococci</taxon>
        <taxon>Methanococcales</taxon>
        <taxon>Methanocaldococcaceae</taxon>
        <taxon>Methanocaldococcus</taxon>
    </lineage>
</organism>
<dbReference type="HOGENOM" id="CLU_142041_0_0_2"/>
<dbReference type="eggNOG" id="arCOG04845">
    <property type="taxonomic scope" value="Archaea"/>
</dbReference>
<proteinExistence type="predicted"/>
<dbReference type="InterPro" id="IPR036608">
    <property type="entry name" value="MTH777-like_sf"/>
</dbReference>
<dbReference type="Pfam" id="PF09001">
    <property type="entry name" value="DUF1890"/>
    <property type="match status" value="1"/>
</dbReference>
<dbReference type="SUPFAM" id="SSF75181">
    <property type="entry name" value="Hypothetical protein MTH777 (MT0777)"/>
    <property type="match status" value="1"/>
</dbReference>
<protein>
    <recommendedName>
        <fullName evidence="3">DUF1890 domain-containing protein</fullName>
    </recommendedName>
</protein>
<dbReference type="Gene3D" id="3.40.50.10160">
    <property type="entry name" value="MTH777-like"/>
    <property type="match status" value="1"/>
</dbReference>
<dbReference type="RefSeq" id="WP_015733801.1">
    <property type="nucleotide sequence ID" value="NC_013407.1"/>
</dbReference>
<reference evidence="1" key="1">
    <citation type="submission" date="2009-10" db="EMBL/GenBank/DDBJ databases">
        <title>Complete sequence of chromosome of Methanocaldococcus vulcanius M7.</title>
        <authorList>
            <consortium name="US DOE Joint Genome Institute"/>
            <person name="Lucas S."/>
            <person name="Copeland A."/>
            <person name="Lapidus A."/>
            <person name="Glavina del Rio T."/>
            <person name="Dalin E."/>
            <person name="Tice H."/>
            <person name="Bruce D."/>
            <person name="Goodwin L."/>
            <person name="Pitluck S."/>
            <person name="Lcollab F.I."/>
            <person name="Brettin T."/>
            <person name="Detter J.C."/>
            <person name="Han C."/>
            <person name="Tapia R."/>
            <person name="Kuske C.R."/>
            <person name="Schmutz J."/>
            <person name="Larimer F."/>
            <person name="Land M."/>
            <person name="Hauser L."/>
            <person name="Kyrpides N."/>
            <person name="Ovchinikova G."/>
            <person name="Sieprawska-Lupa M."/>
            <person name="Whitman W.B."/>
            <person name="Woyke T."/>
        </authorList>
    </citation>
    <scope>NUCLEOTIDE SEQUENCE [LARGE SCALE GENOMIC DNA]</scope>
    <source>
        <strain evidence="1">M7</strain>
    </source>
</reference>
<dbReference type="KEGG" id="mvu:Metvu_1733"/>
<dbReference type="GeneID" id="8514094"/>
<sequence length="148" mass="16335">MMSILIVVGCPEPPALIPSVLYLINQLKKKGFNVVVAVNHAALKLLEIADDDKYYLKGVGAVDIDEGLRGIEGIDRIITFVHNDGGVSYTATYKVKYNKPTYAIVFGRKINSDHVEALKNSNINVYTARAFHNPLPIVNKIKEILANI</sequence>
<keyword evidence="2" id="KW-1185">Reference proteome</keyword>
<accession>C9RE55</accession>
<evidence type="ECO:0008006" key="3">
    <source>
        <dbReference type="Google" id="ProtNLM"/>
    </source>
</evidence>
<gene>
    <name evidence="1" type="ordered locus">Metvu_1733</name>
</gene>
<dbReference type="OrthoDB" id="144859at2157"/>
<dbReference type="Proteomes" id="UP000002063">
    <property type="component" value="Chromosome"/>
</dbReference>
<evidence type="ECO:0000313" key="2">
    <source>
        <dbReference type="Proteomes" id="UP000002063"/>
    </source>
</evidence>
<dbReference type="PIRSF" id="PIRSF006600">
    <property type="entry name" value="UCP006600"/>
    <property type="match status" value="1"/>
</dbReference>
<dbReference type="InterPro" id="IPR012033">
    <property type="entry name" value="UCP006600"/>
</dbReference>